<organism evidence="8 9">
    <name type="scientific">Sinanodonta woodiana</name>
    <name type="common">Chinese pond mussel</name>
    <name type="synonym">Anodonta woodiana</name>
    <dbReference type="NCBI Taxonomy" id="1069815"/>
    <lineage>
        <taxon>Eukaryota</taxon>
        <taxon>Metazoa</taxon>
        <taxon>Spiralia</taxon>
        <taxon>Lophotrochozoa</taxon>
        <taxon>Mollusca</taxon>
        <taxon>Bivalvia</taxon>
        <taxon>Autobranchia</taxon>
        <taxon>Heteroconchia</taxon>
        <taxon>Palaeoheterodonta</taxon>
        <taxon>Unionida</taxon>
        <taxon>Unionoidea</taxon>
        <taxon>Unionidae</taxon>
        <taxon>Unioninae</taxon>
        <taxon>Sinanodonta</taxon>
    </lineage>
</organism>
<dbReference type="PROSITE" id="PS50206">
    <property type="entry name" value="RHODANESE_3"/>
    <property type="match status" value="1"/>
</dbReference>
<dbReference type="PANTHER" id="PTHR10828">
    <property type="entry name" value="M-PHASE INDUCER PHOSPHATASE DUAL SPECIFICITY PHOSPHATASE CDC25"/>
    <property type="match status" value="1"/>
</dbReference>
<evidence type="ECO:0000313" key="9">
    <source>
        <dbReference type="Proteomes" id="UP001634394"/>
    </source>
</evidence>
<feature type="domain" description="Rhodanese" evidence="7">
    <location>
        <begin position="258"/>
        <end position="369"/>
    </location>
</feature>
<dbReference type="GO" id="GO:0032502">
    <property type="term" value="P:developmental process"/>
    <property type="evidence" value="ECO:0007669"/>
    <property type="project" value="UniProtKB-ARBA"/>
</dbReference>
<sequence length="410" mass="46892">MALKRKTTTTNVYPHLHNSYVFLNGFIDAIGLNSSIKLVCVAIFSVRDGLSCRLQIFRLLQDEESPVSSRSSTPANSVCISNDELLESLLTPEGKSNKDISAPGKSSNTFIRGLPSPYSKVFPAKDDEHGIIEDYFHEKIQGPVRRQLGRYYSFNRSSPASKRHCEDNDDDILSNIKHFRDEKFTTQNINHFSQIHLAENRPRTAIGNTVDKLCGNTEFIADGSKPYCLPTVRGRHSDLKSLTPNTVADVLKGSYSDHVESCTIIDCRYPYEYDAGHIKGAINIYRGEEVRNLLLQPTMSCFSSKSSKRNILIFHCEFSSERGPKLCRFLRKLDREMHKEDYPRLTYPEVYLLEGGYKSFYESHKDLCEPCGYKPMLHQAHTSDLRHFRVKCKSWTSGEKRRPNRLALRF</sequence>
<gene>
    <name evidence="8" type="ORF">ACJMK2_006674</name>
</gene>
<evidence type="ECO:0000256" key="3">
    <source>
        <dbReference type="ARBA" id="ARBA00022801"/>
    </source>
</evidence>
<evidence type="ECO:0000256" key="1">
    <source>
        <dbReference type="ARBA" id="ARBA00011065"/>
    </source>
</evidence>
<keyword evidence="5 6" id="KW-0131">Cell cycle</keyword>
<dbReference type="GO" id="GO:0005634">
    <property type="term" value="C:nucleus"/>
    <property type="evidence" value="ECO:0007669"/>
    <property type="project" value="UniProtKB-ARBA"/>
</dbReference>
<name>A0ABD3VTW4_SINWO</name>
<dbReference type="Gene3D" id="3.40.250.10">
    <property type="entry name" value="Rhodanese-like domain"/>
    <property type="match status" value="1"/>
</dbReference>
<evidence type="ECO:0000256" key="6">
    <source>
        <dbReference type="RuleBase" id="RU368028"/>
    </source>
</evidence>
<keyword evidence="9" id="KW-1185">Reference proteome</keyword>
<dbReference type="GO" id="GO:0004725">
    <property type="term" value="F:protein tyrosine phosphatase activity"/>
    <property type="evidence" value="ECO:0007669"/>
    <property type="project" value="UniProtKB-UniRule"/>
</dbReference>
<comment type="function">
    <text evidence="6">Tyrosine protein phosphatase which functions as a dosage-dependent inducer of mitotic progression.</text>
</comment>
<dbReference type="Proteomes" id="UP001634394">
    <property type="component" value="Unassembled WGS sequence"/>
</dbReference>
<proteinExistence type="inferred from homology"/>
<keyword evidence="6" id="KW-0498">Mitosis</keyword>
<comment type="similarity">
    <text evidence="1 6">Belongs to the MPI phosphatase family.</text>
</comment>
<evidence type="ECO:0000259" key="7">
    <source>
        <dbReference type="PROSITE" id="PS50206"/>
    </source>
</evidence>
<comment type="caution">
    <text evidence="8">The sequence shown here is derived from an EMBL/GenBank/DDBJ whole genome shotgun (WGS) entry which is preliminary data.</text>
</comment>
<dbReference type="PRINTS" id="PR00716">
    <property type="entry name" value="MPIPHPHTASE"/>
</dbReference>
<comment type="catalytic activity">
    <reaction evidence="6">
        <text>O-phospho-L-tyrosyl-[protein] + H2O = L-tyrosyl-[protein] + phosphate</text>
        <dbReference type="Rhea" id="RHEA:10684"/>
        <dbReference type="Rhea" id="RHEA-COMP:10136"/>
        <dbReference type="Rhea" id="RHEA-COMP:20101"/>
        <dbReference type="ChEBI" id="CHEBI:15377"/>
        <dbReference type="ChEBI" id="CHEBI:43474"/>
        <dbReference type="ChEBI" id="CHEBI:46858"/>
        <dbReference type="ChEBI" id="CHEBI:61978"/>
        <dbReference type="EC" id="3.1.3.48"/>
    </reaction>
</comment>
<dbReference type="InterPro" id="IPR036873">
    <property type="entry name" value="Rhodanese-like_dom_sf"/>
</dbReference>
<protein>
    <recommendedName>
        <fullName evidence="6">M-phase inducer phosphatase</fullName>
        <ecNumber evidence="6">3.1.3.48</ecNumber>
    </recommendedName>
</protein>
<evidence type="ECO:0000256" key="2">
    <source>
        <dbReference type="ARBA" id="ARBA00022618"/>
    </source>
</evidence>
<dbReference type="AlphaFoldDB" id="A0ABD3VTW4"/>
<dbReference type="InterPro" id="IPR000751">
    <property type="entry name" value="MPI_Phosphatase"/>
</dbReference>
<keyword evidence="4 6" id="KW-0904">Protein phosphatase</keyword>
<evidence type="ECO:0000256" key="4">
    <source>
        <dbReference type="ARBA" id="ARBA00022912"/>
    </source>
</evidence>
<dbReference type="GO" id="GO:0009794">
    <property type="term" value="P:regulation of mitotic cell cycle, embryonic"/>
    <property type="evidence" value="ECO:0007669"/>
    <property type="project" value="UniProtKB-ARBA"/>
</dbReference>
<dbReference type="InterPro" id="IPR001763">
    <property type="entry name" value="Rhodanese-like_dom"/>
</dbReference>
<dbReference type="GO" id="GO:0051301">
    <property type="term" value="P:cell division"/>
    <property type="evidence" value="ECO:0007669"/>
    <property type="project" value="UniProtKB-UniRule"/>
</dbReference>
<dbReference type="PANTHER" id="PTHR10828:SF17">
    <property type="entry name" value="PROTEIN-TYROSINE-PHOSPHATASE"/>
    <property type="match status" value="1"/>
</dbReference>
<dbReference type="EMBL" id="JBJQND010000010">
    <property type="protein sequence ID" value="KAL3865041.1"/>
    <property type="molecule type" value="Genomic_DNA"/>
</dbReference>
<evidence type="ECO:0000313" key="8">
    <source>
        <dbReference type="EMBL" id="KAL3865041.1"/>
    </source>
</evidence>
<evidence type="ECO:0000256" key="5">
    <source>
        <dbReference type="ARBA" id="ARBA00023306"/>
    </source>
</evidence>
<reference evidence="8 9" key="1">
    <citation type="submission" date="2024-11" db="EMBL/GenBank/DDBJ databases">
        <title>Chromosome-level genome assembly of the freshwater bivalve Anodonta woodiana.</title>
        <authorList>
            <person name="Chen X."/>
        </authorList>
    </citation>
    <scope>NUCLEOTIDE SEQUENCE [LARGE SCALE GENOMIC DNA]</scope>
    <source>
        <strain evidence="8">MN2024</strain>
        <tissue evidence="8">Gills</tissue>
    </source>
</reference>
<keyword evidence="2 6" id="KW-0132">Cell division</keyword>
<keyword evidence="3 6" id="KW-0378">Hydrolase</keyword>
<accession>A0ABD3VTW4</accession>
<dbReference type="SUPFAM" id="SSF52821">
    <property type="entry name" value="Rhodanese/Cell cycle control phosphatase"/>
    <property type="match status" value="1"/>
</dbReference>
<dbReference type="SMART" id="SM00450">
    <property type="entry name" value="RHOD"/>
    <property type="match status" value="1"/>
</dbReference>
<dbReference type="EC" id="3.1.3.48" evidence="6"/>
<dbReference type="CDD" id="cd01530">
    <property type="entry name" value="Cdc25"/>
    <property type="match status" value="1"/>
</dbReference>
<dbReference type="FunFam" id="3.40.250.10:FF:000036">
    <property type="entry name" value="M-phase inducer phosphatase"/>
    <property type="match status" value="1"/>
</dbReference>
<dbReference type="Pfam" id="PF00581">
    <property type="entry name" value="Rhodanese"/>
    <property type="match status" value="1"/>
</dbReference>